<reference evidence="2" key="1">
    <citation type="journal article" date="2022" name="Mol. Ecol. Resour.">
        <title>The genomes of chicory, endive, great burdock and yacon provide insights into Asteraceae palaeo-polyploidization history and plant inulin production.</title>
        <authorList>
            <person name="Fan W."/>
            <person name="Wang S."/>
            <person name="Wang H."/>
            <person name="Wang A."/>
            <person name="Jiang F."/>
            <person name="Liu H."/>
            <person name="Zhao H."/>
            <person name="Xu D."/>
            <person name="Zhang Y."/>
        </authorList>
    </citation>
    <scope>NUCLEOTIDE SEQUENCE [LARGE SCALE GENOMIC DNA]</scope>
    <source>
        <strain evidence="2">cv. Yunnan</strain>
    </source>
</reference>
<dbReference type="Proteomes" id="UP001056120">
    <property type="component" value="Linkage Group LG11"/>
</dbReference>
<name>A0ACB9HQ45_9ASTR</name>
<proteinExistence type="predicted"/>
<protein>
    <submittedName>
        <fullName evidence="1">Uncharacterized protein</fullName>
    </submittedName>
</protein>
<reference evidence="1 2" key="2">
    <citation type="journal article" date="2022" name="Mol. Ecol. Resour.">
        <title>The genomes of chicory, endive, great burdock and yacon provide insights into Asteraceae paleo-polyploidization history and plant inulin production.</title>
        <authorList>
            <person name="Fan W."/>
            <person name="Wang S."/>
            <person name="Wang H."/>
            <person name="Wang A."/>
            <person name="Jiang F."/>
            <person name="Liu H."/>
            <person name="Zhao H."/>
            <person name="Xu D."/>
            <person name="Zhang Y."/>
        </authorList>
    </citation>
    <scope>NUCLEOTIDE SEQUENCE [LARGE SCALE GENOMIC DNA]</scope>
    <source>
        <strain evidence="2">cv. Yunnan</strain>
        <tissue evidence="1">Leaves</tissue>
    </source>
</reference>
<comment type="caution">
    <text evidence="1">The sequence shown here is derived from an EMBL/GenBank/DDBJ whole genome shotgun (WGS) entry which is preliminary data.</text>
</comment>
<evidence type="ECO:0000313" key="2">
    <source>
        <dbReference type="Proteomes" id="UP001056120"/>
    </source>
</evidence>
<dbReference type="EMBL" id="CM042028">
    <property type="protein sequence ID" value="KAI3798024.1"/>
    <property type="molecule type" value="Genomic_DNA"/>
</dbReference>
<keyword evidence="2" id="KW-1185">Reference proteome</keyword>
<accession>A0ACB9HQ45</accession>
<sequence>MEHQAALLGGGLWFPLGPRVVSFVRSRFFQKHPTSLKNRSKVSTSCSLNESSAEVIYSVAPAMGHNKKMCIGETWSSFT</sequence>
<organism evidence="1 2">
    <name type="scientific">Smallanthus sonchifolius</name>
    <dbReference type="NCBI Taxonomy" id="185202"/>
    <lineage>
        <taxon>Eukaryota</taxon>
        <taxon>Viridiplantae</taxon>
        <taxon>Streptophyta</taxon>
        <taxon>Embryophyta</taxon>
        <taxon>Tracheophyta</taxon>
        <taxon>Spermatophyta</taxon>
        <taxon>Magnoliopsida</taxon>
        <taxon>eudicotyledons</taxon>
        <taxon>Gunneridae</taxon>
        <taxon>Pentapetalae</taxon>
        <taxon>asterids</taxon>
        <taxon>campanulids</taxon>
        <taxon>Asterales</taxon>
        <taxon>Asteraceae</taxon>
        <taxon>Asteroideae</taxon>
        <taxon>Heliantheae alliance</taxon>
        <taxon>Millerieae</taxon>
        <taxon>Smallanthus</taxon>
    </lineage>
</organism>
<gene>
    <name evidence="1" type="ORF">L1987_33290</name>
</gene>
<evidence type="ECO:0000313" key="1">
    <source>
        <dbReference type="EMBL" id="KAI3798024.1"/>
    </source>
</evidence>